<sequence length="85" mass="9393">MAPASARRLIAPPTCACPRSSASSRFAGFDRWLRVEPATGGAALLSDRRRRQEYYIAFTRLKKSRVKSNSIAAVHLLTHGIHNLS</sequence>
<organism evidence="1">
    <name type="scientific">Oryza punctata</name>
    <name type="common">Red rice</name>
    <dbReference type="NCBI Taxonomy" id="4537"/>
    <lineage>
        <taxon>Eukaryota</taxon>
        <taxon>Viridiplantae</taxon>
        <taxon>Streptophyta</taxon>
        <taxon>Embryophyta</taxon>
        <taxon>Tracheophyta</taxon>
        <taxon>Spermatophyta</taxon>
        <taxon>Magnoliopsida</taxon>
        <taxon>Liliopsida</taxon>
        <taxon>Poales</taxon>
        <taxon>Poaceae</taxon>
        <taxon>BOP clade</taxon>
        <taxon>Oryzoideae</taxon>
        <taxon>Oryzeae</taxon>
        <taxon>Oryzinae</taxon>
        <taxon>Oryza</taxon>
    </lineage>
</organism>
<evidence type="ECO:0000313" key="1">
    <source>
        <dbReference type="EnsemblPlants" id="OPUNC02G09340.1"/>
    </source>
</evidence>
<dbReference type="AlphaFoldDB" id="A0A0E0JXX6"/>
<protein>
    <submittedName>
        <fullName evidence="1">Uncharacterized protein</fullName>
    </submittedName>
</protein>
<evidence type="ECO:0000313" key="2">
    <source>
        <dbReference type="Proteomes" id="UP000026962"/>
    </source>
</evidence>
<dbReference type="Proteomes" id="UP000026962">
    <property type="component" value="Chromosome 2"/>
</dbReference>
<reference evidence="1" key="1">
    <citation type="submission" date="2015-04" db="UniProtKB">
        <authorList>
            <consortium name="EnsemblPlants"/>
        </authorList>
    </citation>
    <scope>IDENTIFICATION</scope>
</reference>
<dbReference type="EnsemblPlants" id="OPUNC02G09340.1">
    <property type="protein sequence ID" value="OPUNC02G09340.1"/>
    <property type="gene ID" value="OPUNC02G09340"/>
</dbReference>
<dbReference type="Gramene" id="OPUNC02G09340.1">
    <property type="protein sequence ID" value="OPUNC02G09340.1"/>
    <property type="gene ID" value="OPUNC02G09340"/>
</dbReference>
<proteinExistence type="predicted"/>
<reference evidence="1" key="2">
    <citation type="submission" date="2018-05" db="EMBL/GenBank/DDBJ databases">
        <title>OpunRS2 (Oryza punctata Reference Sequence Version 2).</title>
        <authorList>
            <person name="Zhang J."/>
            <person name="Kudrna D."/>
            <person name="Lee S."/>
            <person name="Talag J."/>
            <person name="Welchert J."/>
            <person name="Wing R.A."/>
        </authorList>
    </citation>
    <scope>NUCLEOTIDE SEQUENCE [LARGE SCALE GENOMIC DNA]</scope>
</reference>
<name>A0A0E0JXX6_ORYPU</name>
<accession>A0A0E0JXX6</accession>
<keyword evidence="2" id="KW-1185">Reference proteome</keyword>
<dbReference type="HOGENOM" id="CLU_2516557_0_0_1"/>